<name>A0A6U4CJN3_9STRA</name>
<feature type="region of interest" description="Disordered" evidence="1">
    <location>
        <begin position="242"/>
        <end position="261"/>
    </location>
</feature>
<evidence type="ECO:0000313" key="2">
    <source>
        <dbReference type="EMBL" id="CAD9244489.1"/>
    </source>
</evidence>
<dbReference type="AlphaFoldDB" id="A0A6U4CJN3"/>
<reference evidence="2" key="1">
    <citation type="submission" date="2021-01" db="EMBL/GenBank/DDBJ databases">
        <authorList>
            <person name="Corre E."/>
            <person name="Pelletier E."/>
            <person name="Niang G."/>
            <person name="Scheremetjew M."/>
            <person name="Finn R."/>
            <person name="Kale V."/>
            <person name="Holt S."/>
            <person name="Cochrane G."/>
            <person name="Meng A."/>
            <person name="Brown T."/>
            <person name="Cohen L."/>
        </authorList>
    </citation>
    <scope>NUCLEOTIDE SEQUENCE</scope>
    <source>
        <strain evidence="2">CCMP2877</strain>
    </source>
</reference>
<accession>A0A6U4CJN3</accession>
<dbReference type="EMBL" id="HBGJ01004735">
    <property type="protein sequence ID" value="CAD9244491.1"/>
    <property type="molecule type" value="Transcribed_RNA"/>
</dbReference>
<evidence type="ECO:0000256" key="1">
    <source>
        <dbReference type="SAM" id="MobiDB-lite"/>
    </source>
</evidence>
<gene>
    <name evidence="2" type="ORF">PPAR1163_LOCUS2837</name>
    <name evidence="3" type="ORF">PPAR1163_LOCUS2839</name>
</gene>
<feature type="region of interest" description="Disordered" evidence="1">
    <location>
        <begin position="182"/>
        <end position="205"/>
    </location>
</feature>
<proteinExistence type="predicted"/>
<organism evidence="2">
    <name type="scientific">Phaeomonas parva</name>
    <dbReference type="NCBI Taxonomy" id="124430"/>
    <lineage>
        <taxon>Eukaryota</taxon>
        <taxon>Sar</taxon>
        <taxon>Stramenopiles</taxon>
        <taxon>Ochrophyta</taxon>
        <taxon>Pinguiophyceae</taxon>
        <taxon>Pinguiochrysidales</taxon>
        <taxon>Pinguiochrysidaceae</taxon>
        <taxon>Phaeomonas</taxon>
    </lineage>
</organism>
<sequence>MESLKHPDVDLMNRMLSKTSELSDNGRTPKFALGLFHNGRVVSVAVVELLRRKMPWTLSIDVLHSHPKFGKKTSRTMLSELKTMAEENALQLDLTPLREIDALAPYILENTVEIEAPQATSDDPKLNEYRKVLARFPSLVLDGLPEDADLGPYWYCSKLPDGVEFFFKRRSRRHNEFFVSVDNPETAGPKKRQHGQPARSPREMDHGHYPVIHAAEVPGLRNFSVPGKKFINPICRSLSHRLHQLKASGGGNNGPSRGRRR</sequence>
<protein>
    <submittedName>
        <fullName evidence="2">Uncharacterized protein</fullName>
    </submittedName>
</protein>
<dbReference type="EMBL" id="HBGJ01004733">
    <property type="protein sequence ID" value="CAD9244489.1"/>
    <property type="molecule type" value="Transcribed_RNA"/>
</dbReference>
<evidence type="ECO:0000313" key="3">
    <source>
        <dbReference type="EMBL" id="CAD9244491.1"/>
    </source>
</evidence>